<reference evidence="1" key="1">
    <citation type="submission" date="2014-09" db="EMBL/GenBank/DDBJ databases">
        <authorList>
            <person name="Magalhaes I.L.F."/>
            <person name="Oliveira U."/>
            <person name="Santos F.R."/>
            <person name="Vidigal T.H.D.A."/>
            <person name="Brescovit A.D."/>
            <person name="Santos A.J."/>
        </authorList>
    </citation>
    <scope>NUCLEOTIDE SEQUENCE</scope>
    <source>
        <tissue evidence="1">Shoot tissue taken approximately 20 cm above the soil surface</tissue>
    </source>
</reference>
<proteinExistence type="predicted"/>
<protein>
    <submittedName>
        <fullName evidence="1">Uncharacterized protein</fullName>
    </submittedName>
</protein>
<sequence>MKFKSIQIVLPVSTTNQFRLISHSIISHDRKHT</sequence>
<dbReference type="EMBL" id="GBRH01166452">
    <property type="protein sequence ID" value="JAE31444.1"/>
    <property type="molecule type" value="Transcribed_RNA"/>
</dbReference>
<reference evidence="1" key="2">
    <citation type="journal article" date="2015" name="Data Brief">
        <title>Shoot transcriptome of the giant reed, Arundo donax.</title>
        <authorList>
            <person name="Barrero R.A."/>
            <person name="Guerrero F.D."/>
            <person name="Moolhuijzen P."/>
            <person name="Goolsby J.A."/>
            <person name="Tidwell J."/>
            <person name="Bellgard S.E."/>
            <person name="Bellgard M.I."/>
        </authorList>
    </citation>
    <scope>NUCLEOTIDE SEQUENCE</scope>
    <source>
        <tissue evidence="1">Shoot tissue taken approximately 20 cm above the soil surface</tissue>
    </source>
</reference>
<accession>A0A0A9H6M3</accession>
<name>A0A0A9H6M3_ARUDO</name>
<organism evidence="1">
    <name type="scientific">Arundo donax</name>
    <name type="common">Giant reed</name>
    <name type="synonym">Donax arundinaceus</name>
    <dbReference type="NCBI Taxonomy" id="35708"/>
    <lineage>
        <taxon>Eukaryota</taxon>
        <taxon>Viridiplantae</taxon>
        <taxon>Streptophyta</taxon>
        <taxon>Embryophyta</taxon>
        <taxon>Tracheophyta</taxon>
        <taxon>Spermatophyta</taxon>
        <taxon>Magnoliopsida</taxon>
        <taxon>Liliopsida</taxon>
        <taxon>Poales</taxon>
        <taxon>Poaceae</taxon>
        <taxon>PACMAD clade</taxon>
        <taxon>Arundinoideae</taxon>
        <taxon>Arundineae</taxon>
        <taxon>Arundo</taxon>
    </lineage>
</organism>
<dbReference type="AlphaFoldDB" id="A0A0A9H6M3"/>
<evidence type="ECO:0000313" key="1">
    <source>
        <dbReference type="EMBL" id="JAE31444.1"/>
    </source>
</evidence>